<organism evidence="1 2">
    <name type="scientific">Solanum verrucosum</name>
    <dbReference type="NCBI Taxonomy" id="315347"/>
    <lineage>
        <taxon>Eukaryota</taxon>
        <taxon>Viridiplantae</taxon>
        <taxon>Streptophyta</taxon>
        <taxon>Embryophyta</taxon>
        <taxon>Tracheophyta</taxon>
        <taxon>Spermatophyta</taxon>
        <taxon>Magnoliopsida</taxon>
        <taxon>eudicotyledons</taxon>
        <taxon>Gunneridae</taxon>
        <taxon>Pentapetalae</taxon>
        <taxon>asterids</taxon>
        <taxon>lamiids</taxon>
        <taxon>Solanales</taxon>
        <taxon>Solanaceae</taxon>
        <taxon>Solanoideae</taxon>
        <taxon>Solaneae</taxon>
        <taxon>Solanum</taxon>
    </lineage>
</organism>
<reference evidence="1" key="1">
    <citation type="submission" date="2023-08" db="EMBL/GenBank/DDBJ databases">
        <title>A de novo genome assembly of Solanum verrucosum Schlechtendal, a Mexican diploid species geographically isolated from the other diploid A-genome species in potato relatives.</title>
        <authorList>
            <person name="Hosaka K."/>
        </authorList>
    </citation>
    <scope>NUCLEOTIDE SEQUENCE</scope>
    <source>
        <tissue evidence="1">Young leaves</tissue>
    </source>
</reference>
<evidence type="ECO:0000313" key="2">
    <source>
        <dbReference type="Proteomes" id="UP001234989"/>
    </source>
</evidence>
<proteinExistence type="predicted"/>
<keyword evidence="2" id="KW-1185">Reference proteome</keyword>
<evidence type="ECO:0000313" key="1">
    <source>
        <dbReference type="EMBL" id="WMV10495.1"/>
    </source>
</evidence>
<dbReference type="Proteomes" id="UP001234989">
    <property type="component" value="Chromosome 1"/>
</dbReference>
<sequence>MARVVGLWFTTTTPPQIQLRKSAKS</sequence>
<dbReference type="AlphaFoldDB" id="A0AAF0TEJ3"/>
<accession>A0AAF0TEJ3</accession>
<dbReference type="EMBL" id="CP133612">
    <property type="protein sequence ID" value="WMV10495.1"/>
    <property type="molecule type" value="Genomic_DNA"/>
</dbReference>
<protein>
    <submittedName>
        <fullName evidence="1">Uncharacterized protein</fullName>
    </submittedName>
</protein>
<gene>
    <name evidence="1" type="ORF">MTR67_003880</name>
</gene>
<name>A0AAF0TEJ3_SOLVR</name>